<dbReference type="InterPro" id="IPR020616">
    <property type="entry name" value="Thiolase_N"/>
</dbReference>
<evidence type="ECO:0000313" key="4">
    <source>
        <dbReference type="Proteomes" id="UP000241848"/>
    </source>
</evidence>
<dbReference type="EMBL" id="PXYV01000010">
    <property type="protein sequence ID" value="PSR22919.1"/>
    <property type="molecule type" value="Genomic_DNA"/>
</dbReference>
<reference evidence="3 4" key="1">
    <citation type="journal article" date="2014" name="BMC Genomics">
        <title>Comparison of environmental and isolate Sulfobacillus genomes reveals diverse carbon, sulfur, nitrogen, and hydrogen metabolisms.</title>
        <authorList>
            <person name="Justice N.B."/>
            <person name="Norman A."/>
            <person name="Brown C.T."/>
            <person name="Singh A."/>
            <person name="Thomas B.C."/>
            <person name="Banfield J.F."/>
        </authorList>
    </citation>
    <scope>NUCLEOTIDE SEQUENCE [LARGE SCALE GENOMIC DNA]</scope>
    <source>
        <strain evidence="3">AMDSBA3</strain>
    </source>
</reference>
<sequence>MANVLVAGVGMHPTGRFSDKSYRDLATVAAVAAVEDAGLSWDHIGVLFASHTRQGISAGQQVAHDLGLAGIPVVNVENACASGTTAIHEAATWIEAGRVDVALVVGFEKMPKGVISGLGEPGSYEDRMGLNVMPALYGLMAQKHMHRYGTTVQQMALVSVKNHQNGVLNPYAQYRKAVTLEEVLQSRMVADPLTLLQCCPTSDGAAAVVLVNGSTVLPNPLRAVRWAGSAVGTMRFDSDESEVSHRTALAAYEAASIGPEDIELVECHDAFTIGEILHYEELGLCPEGEGGRFIEEGHTWLNGKVPVNPSGGLQSRGHPLGMTGVAQVYEAVVQMRGEAGDRQLAHWPKTAVTHTQGYAGVAAVGVLQR</sequence>
<dbReference type="AlphaFoldDB" id="A0A2T2WKZ3"/>
<dbReference type="PANTHER" id="PTHR42870:SF1">
    <property type="entry name" value="NON-SPECIFIC LIPID-TRANSFER PROTEIN-LIKE 2"/>
    <property type="match status" value="1"/>
</dbReference>
<dbReference type="PANTHER" id="PTHR42870">
    <property type="entry name" value="ACETYL-COA C-ACETYLTRANSFERASE"/>
    <property type="match status" value="1"/>
</dbReference>
<evidence type="ECO:0008006" key="5">
    <source>
        <dbReference type="Google" id="ProtNLM"/>
    </source>
</evidence>
<gene>
    <name evidence="3" type="ORF">C7B45_04680</name>
</gene>
<organism evidence="3 4">
    <name type="scientific">Sulfobacillus acidophilus</name>
    <dbReference type="NCBI Taxonomy" id="53633"/>
    <lineage>
        <taxon>Bacteria</taxon>
        <taxon>Bacillati</taxon>
        <taxon>Bacillota</taxon>
        <taxon>Clostridia</taxon>
        <taxon>Eubacteriales</taxon>
        <taxon>Clostridiales Family XVII. Incertae Sedis</taxon>
        <taxon>Sulfobacillus</taxon>
    </lineage>
</organism>
<proteinExistence type="predicted"/>
<dbReference type="Gene3D" id="3.40.47.10">
    <property type="match status" value="1"/>
</dbReference>
<feature type="domain" description="Thiolase N-terminal" evidence="1">
    <location>
        <begin position="9"/>
        <end position="212"/>
    </location>
</feature>
<dbReference type="InterPro" id="IPR055140">
    <property type="entry name" value="Thiolase_C_2"/>
</dbReference>
<dbReference type="Pfam" id="PF00108">
    <property type="entry name" value="Thiolase_N"/>
    <property type="match status" value="1"/>
</dbReference>
<comment type="caution">
    <text evidence="3">The sequence shown here is derived from an EMBL/GenBank/DDBJ whole genome shotgun (WGS) entry which is preliminary data.</text>
</comment>
<evidence type="ECO:0000313" key="3">
    <source>
        <dbReference type="EMBL" id="PSR22919.1"/>
    </source>
</evidence>
<dbReference type="SUPFAM" id="SSF53901">
    <property type="entry name" value="Thiolase-like"/>
    <property type="match status" value="2"/>
</dbReference>
<feature type="domain" description="Thiolase C-terminal" evidence="2">
    <location>
        <begin position="245"/>
        <end position="362"/>
    </location>
</feature>
<evidence type="ECO:0000259" key="1">
    <source>
        <dbReference type="Pfam" id="PF00108"/>
    </source>
</evidence>
<accession>A0A2T2WKZ3</accession>
<dbReference type="PIRSF" id="PIRSF000429">
    <property type="entry name" value="Ac-CoA_Ac_transf"/>
    <property type="match status" value="1"/>
</dbReference>
<dbReference type="CDD" id="cd00829">
    <property type="entry name" value="SCP-x_thiolase"/>
    <property type="match status" value="1"/>
</dbReference>
<protein>
    <recommendedName>
        <fullName evidence="5">Thiolase family protein</fullName>
    </recommendedName>
</protein>
<name>A0A2T2WKZ3_9FIRM</name>
<dbReference type="InterPro" id="IPR002155">
    <property type="entry name" value="Thiolase"/>
</dbReference>
<evidence type="ECO:0000259" key="2">
    <source>
        <dbReference type="Pfam" id="PF22691"/>
    </source>
</evidence>
<dbReference type="Proteomes" id="UP000241848">
    <property type="component" value="Unassembled WGS sequence"/>
</dbReference>
<dbReference type="InterPro" id="IPR016039">
    <property type="entry name" value="Thiolase-like"/>
</dbReference>
<dbReference type="Pfam" id="PF22691">
    <property type="entry name" value="Thiolase_C_1"/>
    <property type="match status" value="1"/>
</dbReference>
<dbReference type="GO" id="GO:0016747">
    <property type="term" value="F:acyltransferase activity, transferring groups other than amino-acyl groups"/>
    <property type="evidence" value="ECO:0007669"/>
    <property type="project" value="InterPro"/>
</dbReference>